<evidence type="ECO:0000313" key="3">
    <source>
        <dbReference type="Proteomes" id="UP000252586"/>
    </source>
</evidence>
<organism evidence="2 3">
    <name type="scientific">Nocardia puris</name>
    <dbReference type="NCBI Taxonomy" id="208602"/>
    <lineage>
        <taxon>Bacteria</taxon>
        <taxon>Bacillati</taxon>
        <taxon>Actinomycetota</taxon>
        <taxon>Actinomycetes</taxon>
        <taxon>Mycobacteriales</taxon>
        <taxon>Nocardiaceae</taxon>
        <taxon>Nocardia</taxon>
    </lineage>
</organism>
<keyword evidence="1" id="KW-0472">Membrane</keyword>
<keyword evidence="1" id="KW-1133">Transmembrane helix</keyword>
<dbReference type="STRING" id="1210090.GCA_001613185_04431"/>
<name>A0A366DJP3_9NOCA</name>
<sequence length="193" mass="20129">MNSASQSYPDAERARQLVGDIEDLTARGWRMASAAWFPLLCVAVTILASVPAGILLEGRGSVGLYWLFVAPLTAVASGWYFATGRTQLPEMRGLVLGVTGLAMLTGTLLLGLFIDGDWGFAAPWLTIGIGFAVFGVAMRSVTLAVVGAVSFVAAIVVTLTDPADGYVILALAVGATAALATFAELLHTDPARR</sequence>
<dbReference type="Proteomes" id="UP000252586">
    <property type="component" value="Unassembled WGS sequence"/>
</dbReference>
<proteinExistence type="predicted"/>
<gene>
    <name evidence="2" type="ORF">DFR74_106131</name>
</gene>
<dbReference type="AlphaFoldDB" id="A0A366DJP3"/>
<dbReference type="OrthoDB" id="4567514at2"/>
<evidence type="ECO:0000313" key="2">
    <source>
        <dbReference type="EMBL" id="RBO90246.1"/>
    </source>
</evidence>
<feature type="transmembrane region" description="Helical" evidence="1">
    <location>
        <begin position="166"/>
        <end position="186"/>
    </location>
</feature>
<feature type="transmembrane region" description="Helical" evidence="1">
    <location>
        <begin position="34"/>
        <end position="56"/>
    </location>
</feature>
<dbReference type="RefSeq" id="WP_147265848.1">
    <property type="nucleotide sequence ID" value="NZ_CP107943.1"/>
</dbReference>
<keyword evidence="3" id="KW-1185">Reference proteome</keyword>
<evidence type="ECO:0000256" key="1">
    <source>
        <dbReference type="SAM" id="Phobius"/>
    </source>
</evidence>
<protein>
    <submittedName>
        <fullName evidence="2">Uncharacterized protein</fullName>
    </submittedName>
</protein>
<reference evidence="2 3" key="1">
    <citation type="submission" date="2018-06" db="EMBL/GenBank/DDBJ databases">
        <title>Genomic Encyclopedia of Type Strains, Phase IV (KMG-IV): sequencing the most valuable type-strain genomes for metagenomic binning, comparative biology and taxonomic classification.</title>
        <authorList>
            <person name="Goeker M."/>
        </authorList>
    </citation>
    <scope>NUCLEOTIDE SEQUENCE [LARGE SCALE GENOMIC DNA]</scope>
    <source>
        <strain evidence="2 3">DSM 44599</strain>
    </source>
</reference>
<keyword evidence="1" id="KW-0812">Transmembrane</keyword>
<dbReference type="EMBL" id="QNRE01000006">
    <property type="protein sequence ID" value="RBO90246.1"/>
    <property type="molecule type" value="Genomic_DNA"/>
</dbReference>
<feature type="transmembrane region" description="Helical" evidence="1">
    <location>
        <begin position="62"/>
        <end position="82"/>
    </location>
</feature>
<feature type="transmembrane region" description="Helical" evidence="1">
    <location>
        <begin position="94"/>
        <end position="114"/>
    </location>
</feature>
<accession>A0A366DJP3</accession>
<comment type="caution">
    <text evidence="2">The sequence shown here is derived from an EMBL/GenBank/DDBJ whole genome shotgun (WGS) entry which is preliminary data.</text>
</comment>
<feature type="transmembrane region" description="Helical" evidence="1">
    <location>
        <begin position="120"/>
        <end position="138"/>
    </location>
</feature>
<feature type="transmembrane region" description="Helical" evidence="1">
    <location>
        <begin position="143"/>
        <end position="160"/>
    </location>
</feature>